<dbReference type="Pfam" id="PF00550">
    <property type="entry name" value="PP-binding"/>
    <property type="match status" value="1"/>
</dbReference>
<dbReference type="AlphaFoldDB" id="A0A5C4WJK5"/>
<dbReference type="Pfam" id="PF00668">
    <property type="entry name" value="Condensation"/>
    <property type="match status" value="1"/>
</dbReference>
<gene>
    <name evidence="4" type="ORF">FH608_014465</name>
</gene>
<sequence length="496" mass="53705">MVLASQAQHGMWITEMMHGTGTTYHMPFALWLDGPLDRGAMLKACESVLARQPVLGCAFEDRDGELHLVPAADRPPVEFTRAPDADALLREEIARPFDPGRGPLARFTLAEVTPSRHLLLFVGHHLVFDGMSKDLLVRDLAAAYSGRPLPPLPMPYGSAAAIPPEAAAYWRERWRDLTAVVIGGEARTARTAGRGETVLLDLTDAMSGWERTGGSRFEWFLTGVHALLFGYGNAEAAVAIAMSTRSRETRDHIGLFATELPVYSAPAPDTTLAELAGELRAQLRQLNRIRDVPAARAAGGIRPRPALAPVSISFRRRAADVAFPGLSVSAEWKMSNHMVRNVLHLQAVDGDDGLRLTLHYSPDLIDREHVAAAGEHLRAVLACDPALRLADLPLPAAARNAAPGAAPPVEAPVPHADAATLDGELVEQIRHIWMEVLRIDDISPDEDLYDLGGHSLTITQISARIRKRLGVEVPFDVFLEDPTVGGVAAAVSELRA</sequence>
<dbReference type="GO" id="GO:0047527">
    <property type="term" value="F:2,3-dihydroxybenzoate-serine ligase activity"/>
    <property type="evidence" value="ECO:0007669"/>
    <property type="project" value="TreeGrafter"/>
</dbReference>
<dbReference type="PROSITE" id="PS50075">
    <property type="entry name" value="CARRIER"/>
    <property type="match status" value="1"/>
</dbReference>
<comment type="cofactor">
    <cofactor evidence="1">
        <name>pantetheine 4'-phosphate</name>
        <dbReference type="ChEBI" id="CHEBI:47942"/>
    </cofactor>
</comment>
<evidence type="ECO:0000256" key="1">
    <source>
        <dbReference type="ARBA" id="ARBA00001957"/>
    </source>
</evidence>
<reference evidence="4 5" key="1">
    <citation type="submission" date="2019-10" db="EMBL/GenBank/DDBJ databases">
        <title>Nonomuraea sp. nov., isolated from Phyllanthus amarus.</title>
        <authorList>
            <person name="Klykleung N."/>
            <person name="Tanasupawat S."/>
        </authorList>
    </citation>
    <scope>NUCLEOTIDE SEQUENCE [LARGE SCALE GENOMIC DNA]</scope>
    <source>
        <strain evidence="4 5">PA1-10</strain>
    </source>
</reference>
<dbReference type="SUPFAM" id="SSF52777">
    <property type="entry name" value="CoA-dependent acyltransferases"/>
    <property type="match status" value="2"/>
</dbReference>
<dbReference type="PANTHER" id="PTHR45527">
    <property type="entry name" value="NONRIBOSOMAL PEPTIDE SYNTHETASE"/>
    <property type="match status" value="1"/>
</dbReference>
<dbReference type="GO" id="GO:0009366">
    <property type="term" value="C:enterobactin synthetase complex"/>
    <property type="evidence" value="ECO:0007669"/>
    <property type="project" value="TreeGrafter"/>
</dbReference>
<dbReference type="Gene3D" id="3.30.559.30">
    <property type="entry name" value="Nonribosomal peptide synthetase, condensation domain"/>
    <property type="match status" value="1"/>
</dbReference>
<evidence type="ECO:0000313" key="5">
    <source>
        <dbReference type="Proteomes" id="UP000312512"/>
    </source>
</evidence>
<evidence type="ECO:0000256" key="3">
    <source>
        <dbReference type="ARBA" id="ARBA00022553"/>
    </source>
</evidence>
<keyword evidence="5" id="KW-1185">Reference proteome</keyword>
<accession>A0A5C4WJK5</accession>
<dbReference type="InterPro" id="IPR036736">
    <property type="entry name" value="ACP-like_sf"/>
</dbReference>
<dbReference type="OrthoDB" id="2472181at2"/>
<keyword evidence="3" id="KW-0597">Phosphoprotein</keyword>
<dbReference type="SUPFAM" id="SSF47336">
    <property type="entry name" value="ACP-like"/>
    <property type="match status" value="1"/>
</dbReference>
<evidence type="ECO:0000313" key="4">
    <source>
        <dbReference type="EMBL" id="KAB8194431.1"/>
    </source>
</evidence>
<name>A0A5C4WJK5_9ACTN</name>
<dbReference type="GO" id="GO:0009239">
    <property type="term" value="P:enterobactin biosynthetic process"/>
    <property type="evidence" value="ECO:0007669"/>
    <property type="project" value="TreeGrafter"/>
</dbReference>
<dbReference type="InterPro" id="IPR020806">
    <property type="entry name" value="PKS_PP-bd"/>
</dbReference>
<dbReference type="PROSITE" id="PS00012">
    <property type="entry name" value="PHOSPHOPANTETHEINE"/>
    <property type="match status" value="1"/>
</dbReference>
<dbReference type="Gene3D" id="1.10.1200.10">
    <property type="entry name" value="ACP-like"/>
    <property type="match status" value="1"/>
</dbReference>
<dbReference type="Proteomes" id="UP000312512">
    <property type="component" value="Unassembled WGS sequence"/>
</dbReference>
<dbReference type="InterPro" id="IPR001242">
    <property type="entry name" value="Condensation_dom"/>
</dbReference>
<dbReference type="InterPro" id="IPR006162">
    <property type="entry name" value="Ppantetheine_attach_site"/>
</dbReference>
<dbReference type="SMART" id="SM00823">
    <property type="entry name" value="PKS_PP"/>
    <property type="match status" value="1"/>
</dbReference>
<organism evidence="4 5">
    <name type="scientific">Nonomuraea phyllanthi</name>
    <dbReference type="NCBI Taxonomy" id="2219224"/>
    <lineage>
        <taxon>Bacteria</taxon>
        <taxon>Bacillati</taxon>
        <taxon>Actinomycetota</taxon>
        <taxon>Actinomycetes</taxon>
        <taxon>Streptosporangiales</taxon>
        <taxon>Streptosporangiaceae</taxon>
        <taxon>Nonomuraea</taxon>
    </lineage>
</organism>
<keyword evidence="2" id="KW-0596">Phosphopantetheine</keyword>
<dbReference type="GO" id="GO:0043041">
    <property type="term" value="P:amino acid activation for nonribosomal peptide biosynthetic process"/>
    <property type="evidence" value="ECO:0007669"/>
    <property type="project" value="TreeGrafter"/>
</dbReference>
<comment type="caution">
    <text evidence="4">The sequence shown here is derived from an EMBL/GenBank/DDBJ whole genome shotgun (WGS) entry which is preliminary data.</text>
</comment>
<dbReference type="Gene3D" id="3.30.559.10">
    <property type="entry name" value="Chloramphenicol acetyltransferase-like domain"/>
    <property type="match status" value="1"/>
</dbReference>
<dbReference type="InterPro" id="IPR009081">
    <property type="entry name" value="PP-bd_ACP"/>
</dbReference>
<dbReference type="GO" id="GO:0031177">
    <property type="term" value="F:phosphopantetheine binding"/>
    <property type="evidence" value="ECO:0007669"/>
    <property type="project" value="InterPro"/>
</dbReference>
<dbReference type="PANTHER" id="PTHR45527:SF1">
    <property type="entry name" value="FATTY ACID SYNTHASE"/>
    <property type="match status" value="1"/>
</dbReference>
<protein>
    <submittedName>
        <fullName evidence="4">Uncharacterized protein</fullName>
    </submittedName>
</protein>
<dbReference type="InterPro" id="IPR023213">
    <property type="entry name" value="CAT-like_dom_sf"/>
</dbReference>
<dbReference type="EMBL" id="VDLX02000005">
    <property type="protein sequence ID" value="KAB8194431.1"/>
    <property type="molecule type" value="Genomic_DNA"/>
</dbReference>
<evidence type="ECO:0000256" key="2">
    <source>
        <dbReference type="ARBA" id="ARBA00022450"/>
    </source>
</evidence>
<dbReference type="GO" id="GO:0008610">
    <property type="term" value="P:lipid biosynthetic process"/>
    <property type="evidence" value="ECO:0007669"/>
    <property type="project" value="UniProtKB-ARBA"/>
</dbReference>
<dbReference type="GO" id="GO:0005829">
    <property type="term" value="C:cytosol"/>
    <property type="evidence" value="ECO:0007669"/>
    <property type="project" value="TreeGrafter"/>
</dbReference>
<dbReference type="RefSeq" id="WP_139631026.1">
    <property type="nucleotide sequence ID" value="NZ_VDLX02000005.1"/>
</dbReference>
<proteinExistence type="predicted"/>